<evidence type="ECO:0000313" key="2">
    <source>
        <dbReference type="EMBL" id="GFE15329.1"/>
    </source>
</evidence>
<comment type="caution">
    <text evidence="2">The sequence shown here is derived from an EMBL/GenBank/DDBJ whole genome shotgun (WGS) entry which is preliminary data.</text>
</comment>
<evidence type="ECO:0000256" key="1">
    <source>
        <dbReference type="SAM" id="MobiDB-lite"/>
    </source>
</evidence>
<dbReference type="Proteomes" id="UP000430079">
    <property type="component" value="Unassembled WGS sequence"/>
</dbReference>
<dbReference type="EMBL" id="BLIO01000001">
    <property type="protein sequence ID" value="GFE15329.1"/>
    <property type="molecule type" value="Genomic_DNA"/>
</dbReference>
<sequence>MTIPPDTANLTPEQLQTAQLAARDMAHLGSQGMDNLSANLSSALRAARNQMARSNSLWNALEAELDLALTPEARRAIIDRQDAARRLFTDAKSAVDNIHNSQQVLQQVRQAGAAAAEAVTGEVAQAPVSLGQRLWNMVPQWLQRLGPPVRDGAAQVTEKIVRAGRQSLTALGNLAGRVAGGVVQAARAVGNGIVNVWNAVWPTVRDNARTVLSAVGTVVRAARSGVGTLVTTVIRGSLGGVPGIVVALGALALVGAGAYAWSAYNTPDPPRPPTVPGPQEPGPGHPPPEAPPPEAPPPEAPPPEAPPPEAPPPDEPPPEAPPPGEPPPEAPPPEAPPPEAPPPEAPPPEAPPPEEPPPEAPPPVEPPQPVEPQHPEPPPEAPPPHPAP</sequence>
<dbReference type="AlphaFoldDB" id="A0A640SV60"/>
<proteinExistence type="predicted"/>
<dbReference type="PANTHER" id="PTHR45733">
    <property type="entry name" value="FORMIN-J"/>
    <property type="match status" value="1"/>
</dbReference>
<dbReference type="InterPro" id="IPR051144">
    <property type="entry name" value="Formin_homology_domain"/>
</dbReference>
<dbReference type="RefSeq" id="WP_190146650.1">
    <property type="nucleotide sequence ID" value="NZ_BLIO01000001.1"/>
</dbReference>
<protein>
    <submittedName>
        <fullName evidence="2">Uncharacterized protein</fullName>
    </submittedName>
</protein>
<feature type="region of interest" description="Disordered" evidence="1">
    <location>
        <begin position="269"/>
        <end position="388"/>
    </location>
</feature>
<gene>
    <name evidence="2" type="ORF">Sgleb_33760</name>
</gene>
<dbReference type="PRINTS" id="PR01217">
    <property type="entry name" value="PRICHEXTENSN"/>
</dbReference>
<evidence type="ECO:0000313" key="3">
    <source>
        <dbReference type="Proteomes" id="UP000430079"/>
    </source>
</evidence>
<keyword evidence="3" id="KW-1185">Reference proteome</keyword>
<dbReference type="PANTHER" id="PTHR45733:SF8">
    <property type="entry name" value="FORMIN-J"/>
    <property type="match status" value="1"/>
</dbReference>
<reference evidence="2 3" key="1">
    <citation type="submission" date="2019-12" db="EMBL/GenBank/DDBJ databases">
        <title>Whole genome shotgun sequence of Streptomyces hygroscopicus subsp. glebosus NBRC 13786.</title>
        <authorList>
            <person name="Ichikawa N."/>
            <person name="Kimura A."/>
            <person name="Kitahashi Y."/>
            <person name="Komaki H."/>
            <person name="Tamura T."/>
        </authorList>
    </citation>
    <scope>NUCLEOTIDE SEQUENCE [LARGE SCALE GENOMIC DNA]</scope>
    <source>
        <strain evidence="2 3">NBRC 13786</strain>
    </source>
</reference>
<accession>A0A640SV60</accession>
<organism evidence="2 3">
    <name type="scientific">Streptomyces glebosus</name>
    <dbReference type="NCBI Taxonomy" id="249580"/>
    <lineage>
        <taxon>Bacteria</taxon>
        <taxon>Bacillati</taxon>
        <taxon>Actinomycetota</taxon>
        <taxon>Actinomycetes</taxon>
        <taxon>Kitasatosporales</taxon>
        <taxon>Streptomycetaceae</taxon>
        <taxon>Streptomyces</taxon>
    </lineage>
</organism>
<name>A0A640SV60_9ACTN</name>